<proteinExistence type="predicted"/>
<dbReference type="RefSeq" id="WP_010335109.1">
    <property type="nucleotide sequence ID" value="NZ_CP051464.1"/>
</dbReference>
<comment type="caution">
    <text evidence="1">The sequence shown here is derived from an EMBL/GenBank/DDBJ whole genome shotgun (WGS) entry which is preliminary data.</text>
</comment>
<dbReference type="GeneID" id="76983292"/>
<name>A0AAP3CPR8_BACMO</name>
<evidence type="ECO:0000313" key="2">
    <source>
        <dbReference type="Proteomes" id="UP001075387"/>
    </source>
</evidence>
<organism evidence="1 2">
    <name type="scientific">Bacillus mojavensis</name>
    <dbReference type="NCBI Taxonomy" id="72360"/>
    <lineage>
        <taxon>Bacteria</taxon>
        <taxon>Bacillati</taxon>
        <taxon>Bacillota</taxon>
        <taxon>Bacilli</taxon>
        <taxon>Bacillales</taxon>
        <taxon>Bacillaceae</taxon>
        <taxon>Bacillus</taxon>
    </lineage>
</organism>
<reference evidence="1" key="1">
    <citation type="submission" date="2022-02" db="EMBL/GenBank/DDBJ databases">
        <title>Crop Bioprotection Bacillus Genome Sequencing.</title>
        <authorList>
            <person name="Dunlap C."/>
        </authorList>
    </citation>
    <scope>NUCLEOTIDE SEQUENCE</scope>
    <source>
        <strain evidence="1">CK3O2B-54A</strain>
    </source>
</reference>
<sequence length="44" mass="5148">MNRTMTSLLAMGAGALVYRMATQSDMLNNNRSMKRMRKKMMKMF</sequence>
<evidence type="ECO:0000313" key="1">
    <source>
        <dbReference type="EMBL" id="MCY8509112.1"/>
    </source>
</evidence>
<protein>
    <submittedName>
        <fullName evidence="1">YrzQ family protein</fullName>
    </submittedName>
</protein>
<dbReference type="Proteomes" id="UP001075387">
    <property type="component" value="Unassembled WGS sequence"/>
</dbReference>
<accession>A0AAP3CPR8</accession>
<dbReference type="Pfam" id="PF13056">
    <property type="entry name" value="DUF3918"/>
    <property type="match status" value="1"/>
</dbReference>
<gene>
    <name evidence="1" type="ORF">MOD07_06055</name>
</gene>
<dbReference type="EMBL" id="JALAQA010000004">
    <property type="protein sequence ID" value="MCY8509112.1"/>
    <property type="molecule type" value="Genomic_DNA"/>
</dbReference>
<dbReference type="AlphaFoldDB" id="A0AAP3CPR8"/>
<dbReference type="InterPro" id="IPR025029">
    <property type="entry name" value="DUF3918"/>
</dbReference>